<dbReference type="WBParaSite" id="ASIM_0001905601-mRNA-1">
    <property type="protein sequence ID" value="ASIM_0001905601-mRNA-1"/>
    <property type="gene ID" value="ASIM_0001905601"/>
</dbReference>
<dbReference type="InterPro" id="IPR009091">
    <property type="entry name" value="RCC1/BLIP-II"/>
</dbReference>
<dbReference type="GO" id="GO:0005634">
    <property type="term" value="C:nucleus"/>
    <property type="evidence" value="ECO:0007669"/>
    <property type="project" value="TreeGrafter"/>
</dbReference>
<keyword evidence="2" id="KW-1185">Reference proteome</keyword>
<dbReference type="GO" id="GO:0005886">
    <property type="term" value="C:plasma membrane"/>
    <property type="evidence" value="ECO:0007669"/>
    <property type="project" value="TreeGrafter"/>
</dbReference>
<dbReference type="GO" id="GO:0007411">
    <property type="term" value="P:axon guidance"/>
    <property type="evidence" value="ECO:0007669"/>
    <property type="project" value="TreeGrafter"/>
</dbReference>
<dbReference type="GO" id="GO:0061630">
    <property type="term" value="F:ubiquitin protein ligase activity"/>
    <property type="evidence" value="ECO:0007669"/>
    <property type="project" value="TreeGrafter"/>
</dbReference>
<sequence length="351" mass="37953">MTTQQFIALVIGGRIVCLNTVFSQHSMPEFRTIYLQTLPMIVVLLEQSPLMITPLDDSFTPTTDLKQTQKYRLAELGYVAVGESHPIPHELPLSLPRSLQAQASDLQMGREIALLLARTGKVYYAGNGTRVGLQDTRCTWMELVLPEAIVSLSVGADTETIVLRSGSGHVWIAGLGPETLCQGSPATGRFQRQEVGSSAAKLRKLQTANRRKCVAVAVSSGCIAYVTDNGKAYIYGRHAMQCHPETGHILGLDNVHLASISLGKTHAAAVTRHGHLYTWGLNNLNQCGRAESTGSLPRGGLTNDDLASSARAAQGDDTEYTDFCAPTEHMWVKDFASICVKCGKCSARGAR</sequence>
<accession>A0A0M3KDK3</accession>
<protein>
    <submittedName>
        <fullName evidence="3">E3 ubiquitin-protein ligase MYCBP2 (inferred by orthology to a human protein)</fullName>
    </submittedName>
</protein>
<name>A0A0M3KDK3_ANISI</name>
<dbReference type="Proteomes" id="UP000267096">
    <property type="component" value="Unassembled WGS sequence"/>
</dbReference>
<dbReference type="GO" id="GO:0008582">
    <property type="term" value="P:regulation of synaptic assembly at neuromuscular junction"/>
    <property type="evidence" value="ECO:0007669"/>
    <property type="project" value="TreeGrafter"/>
</dbReference>
<proteinExistence type="predicted"/>
<evidence type="ECO:0000313" key="1">
    <source>
        <dbReference type="EMBL" id="VDK64868.1"/>
    </source>
</evidence>
<organism evidence="3">
    <name type="scientific">Anisakis simplex</name>
    <name type="common">Herring worm</name>
    <dbReference type="NCBI Taxonomy" id="6269"/>
    <lineage>
        <taxon>Eukaryota</taxon>
        <taxon>Metazoa</taxon>
        <taxon>Ecdysozoa</taxon>
        <taxon>Nematoda</taxon>
        <taxon>Chromadorea</taxon>
        <taxon>Rhabditida</taxon>
        <taxon>Spirurina</taxon>
        <taxon>Ascaridomorpha</taxon>
        <taxon>Ascaridoidea</taxon>
        <taxon>Anisakidae</taxon>
        <taxon>Anisakis</taxon>
        <taxon>Anisakis simplex complex</taxon>
    </lineage>
</organism>
<reference evidence="1 2" key="2">
    <citation type="submission" date="2018-11" db="EMBL/GenBank/DDBJ databases">
        <authorList>
            <consortium name="Pathogen Informatics"/>
        </authorList>
    </citation>
    <scope>NUCLEOTIDE SEQUENCE [LARGE SCALE GENOMIC DNA]</scope>
</reference>
<evidence type="ECO:0000313" key="3">
    <source>
        <dbReference type="WBParaSite" id="ASIM_0001905601-mRNA-1"/>
    </source>
</evidence>
<dbReference type="OrthoDB" id="636773at2759"/>
<dbReference type="EMBL" id="UYRR01035533">
    <property type="protein sequence ID" value="VDK64868.1"/>
    <property type="molecule type" value="Genomic_DNA"/>
</dbReference>
<dbReference type="SUPFAM" id="SSF50985">
    <property type="entry name" value="RCC1/BLIP-II"/>
    <property type="match status" value="1"/>
</dbReference>
<gene>
    <name evidence="1" type="ORF">ASIM_LOCUS18451</name>
</gene>
<dbReference type="Pfam" id="PF13540">
    <property type="entry name" value="RCC1_2"/>
    <property type="match status" value="1"/>
</dbReference>
<dbReference type="AlphaFoldDB" id="A0A0M3KDK3"/>
<dbReference type="Gene3D" id="2.130.10.30">
    <property type="entry name" value="Regulator of chromosome condensation 1/beta-lactamase-inhibitor protein II"/>
    <property type="match status" value="1"/>
</dbReference>
<reference evidence="3" key="1">
    <citation type="submission" date="2017-02" db="UniProtKB">
        <authorList>
            <consortium name="WormBaseParasite"/>
        </authorList>
    </citation>
    <scope>IDENTIFICATION</scope>
</reference>
<dbReference type="PANTHER" id="PTHR45943:SF1">
    <property type="entry name" value="E3 UBIQUITIN-PROTEIN LIGASE MYCBP2"/>
    <property type="match status" value="1"/>
</dbReference>
<dbReference type="PANTHER" id="PTHR45943">
    <property type="entry name" value="E3 UBIQUITIN-PROTEIN LIGASE MYCBP2"/>
    <property type="match status" value="1"/>
</dbReference>
<evidence type="ECO:0000313" key="2">
    <source>
        <dbReference type="Proteomes" id="UP000267096"/>
    </source>
</evidence>